<gene>
    <name evidence="2" type="ORF">AFUS01_LOCUS27343</name>
</gene>
<sequence length="147" mass="16268">MKIPIYIAVVLFCVTIVQGQCRFKVPVTSRFLRCGGLIVQRDQNAVNATNFCGEGKNGAEITNKDVTCIFDKLGYSINGHILVGKLLDEFRKIFGAYGVSLFEKTLNCFTDSDNDDGKDPLSRITCLMNAYVLACGHITCDWINTVD</sequence>
<reference evidence="2" key="1">
    <citation type="submission" date="2021-06" db="EMBL/GenBank/DDBJ databases">
        <authorList>
            <person name="Hodson N. C."/>
            <person name="Mongue J. A."/>
            <person name="Jaron S. K."/>
        </authorList>
    </citation>
    <scope>NUCLEOTIDE SEQUENCE</scope>
</reference>
<keyword evidence="3" id="KW-1185">Reference proteome</keyword>
<dbReference type="EMBL" id="CAJVCH010377285">
    <property type="protein sequence ID" value="CAG7816741.1"/>
    <property type="molecule type" value="Genomic_DNA"/>
</dbReference>
<feature type="chain" id="PRO_5035256385" evidence="1">
    <location>
        <begin position="20"/>
        <end position="147"/>
    </location>
</feature>
<proteinExistence type="predicted"/>
<evidence type="ECO:0000256" key="1">
    <source>
        <dbReference type="SAM" id="SignalP"/>
    </source>
</evidence>
<accession>A0A8J2KNG9</accession>
<dbReference type="AlphaFoldDB" id="A0A8J2KNG9"/>
<evidence type="ECO:0000313" key="2">
    <source>
        <dbReference type="EMBL" id="CAG7816741.1"/>
    </source>
</evidence>
<organism evidence="2 3">
    <name type="scientific">Allacma fusca</name>
    <dbReference type="NCBI Taxonomy" id="39272"/>
    <lineage>
        <taxon>Eukaryota</taxon>
        <taxon>Metazoa</taxon>
        <taxon>Ecdysozoa</taxon>
        <taxon>Arthropoda</taxon>
        <taxon>Hexapoda</taxon>
        <taxon>Collembola</taxon>
        <taxon>Symphypleona</taxon>
        <taxon>Sminthuridae</taxon>
        <taxon>Allacma</taxon>
    </lineage>
</organism>
<name>A0A8J2KNG9_9HEXA</name>
<evidence type="ECO:0000313" key="3">
    <source>
        <dbReference type="Proteomes" id="UP000708208"/>
    </source>
</evidence>
<comment type="caution">
    <text evidence="2">The sequence shown here is derived from an EMBL/GenBank/DDBJ whole genome shotgun (WGS) entry which is preliminary data.</text>
</comment>
<keyword evidence="1" id="KW-0732">Signal</keyword>
<feature type="signal peptide" evidence="1">
    <location>
        <begin position="1"/>
        <end position="19"/>
    </location>
</feature>
<dbReference type="Proteomes" id="UP000708208">
    <property type="component" value="Unassembled WGS sequence"/>
</dbReference>
<protein>
    <submittedName>
        <fullName evidence="2">Uncharacterized protein</fullName>
    </submittedName>
</protein>